<dbReference type="PANTHER" id="PTHR21174">
    <property type="match status" value="1"/>
</dbReference>
<dbReference type="EMBL" id="CP095043">
    <property type="protein sequence ID" value="UOQ61185.1"/>
    <property type="molecule type" value="Genomic_DNA"/>
</dbReference>
<reference evidence="2 3" key="1">
    <citation type="submission" date="2022-04" db="EMBL/GenBank/DDBJ databases">
        <title>Leucobacter sp. isolated from rhizosphere of onion.</title>
        <authorList>
            <person name="Won M."/>
            <person name="Lee C.-M."/>
            <person name="Woen H.-Y."/>
            <person name="Kwon S.-W."/>
        </authorList>
    </citation>
    <scope>NUCLEOTIDE SEQUENCE [LARGE SCALE GENOMIC DNA]</scope>
    <source>
        <strain evidence="2 3">H25R-14</strain>
    </source>
</reference>
<dbReference type="RefSeq" id="WP_244687432.1">
    <property type="nucleotide sequence ID" value="NZ_CP095043.1"/>
</dbReference>
<sequence>MSILIDPPAWPAHGLLWSHLVSDASYEELHAFAAQLRIPRRSFDLDHYDLPETRYADAIALGARAVSAKDVVHRLRDTGLRVRQVDKPALLPVRRREFLLTEWVTLGRYTAPVETAAHDDAWRALGDDLITRWNEPHRRYHDERHLEDVLLALDHLTVRGEAVSPATLLAAWFHDAVYQGDAHDELHSARLASERLGGLGLAPSLVQQVGEFIVATTPGRASNATSATVSATGLHHLLDADLSIFASSPTRYAEYTSAVREEYAHVPDPDFAVGRSRILRGYLEQPTLYRTPAAQELWEAHARENVHAEIARLGPAAPPMNTGTGEAPA</sequence>
<name>A0ABY4FY01_9MICO</name>
<dbReference type="PANTHER" id="PTHR21174:SF0">
    <property type="entry name" value="HD PHOSPHOHYDROLASE FAMILY PROTEIN-RELATED"/>
    <property type="match status" value="1"/>
</dbReference>
<evidence type="ECO:0000313" key="2">
    <source>
        <dbReference type="EMBL" id="UOQ61185.1"/>
    </source>
</evidence>
<evidence type="ECO:0000259" key="1">
    <source>
        <dbReference type="Pfam" id="PF13223"/>
    </source>
</evidence>
<dbReference type="InterPro" id="IPR009218">
    <property type="entry name" value="HD_phosphohydro"/>
</dbReference>
<organism evidence="2 3">
    <name type="scientific">Leucobacter rhizosphaerae</name>
    <dbReference type="NCBI Taxonomy" id="2932245"/>
    <lineage>
        <taxon>Bacteria</taxon>
        <taxon>Bacillati</taxon>
        <taxon>Actinomycetota</taxon>
        <taxon>Actinomycetes</taxon>
        <taxon>Micrococcales</taxon>
        <taxon>Microbacteriaceae</taxon>
        <taxon>Leucobacter</taxon>
    </lineage>
</organism>
<feature type="domain" description="DUF4031" evidence="1">
    <location>
        <begin position="3"/>
        <end position="77"/>
    </location>
</feature>
<protein>
    <submittedName>
        <fullName evidence="2">DUF4031 domain-containing protein</fullName>
    </submittedName>
</protein>
<keyword evidence="3" id="KW-1185">Reference proteome</keyword>
<dbReference type="Proteomes" id="UP000831775">
    <property type="component" value="Chromosome"/>
</dbReference>
<accession>A0ABY4FY01</accession>
<proteinExistence type="predicted"/>
<evidence type="ECO:0000313" key="3">
    <source>
        <dbReference type="Proteomes" id="UP000831775"/>
    </source>
</evidence>
<dbReference type="Pfam" id="PF13223">
    <property type="entry name" value="DUF4031"/>
    <property type="match status" value="1"/>
</dbReference>
<gene>
    <name evidence="2" type="ORF">MUN76_04235</name>
</gene>
<dbReference type="InterPro" id="IPR025109">
    <property type="entry name" value="DUF4031"/>
</dbReference>
<dbReference type="SUPFAM" id="SSF109604">
    <property type="entry name" value="HD-domain/PDEase-like"/>
    <property type="match status" value="1"/>
</dbReference>